<dbReference type="RefSeq" id="WP_212903139.1">
    <property type="nucleotide sequence ID" value="NZ_BOPZ01000006.1"/>
</dbReference>
<gene>
    <name evidence="1" type="ORF">CPJCM30710_10710</name>
</gene>
<reference evidence="1" key="1">
    <citation type="submission" date="2021-03" db="EMBL/GenBank/DDBJ databases">
        <title>Taxonomic study of Clostridium polyendosporum from meadow-gley soil under rice.</title>
        <authorList>
            <person name="Kobayashi H."/>
            <person name="Tanizawa Y."/>
            <person name="Yagura M."/>
        </authorList>
    </citation>
    <scope>NUCLEOTIDE SEQUENCE</scope>
    <source>
        <strain evidence="1">JCM 30710</strain>
    </source>
</reference>
<keyword evidence="2" id="KW-1185">Reference proteome</keyword>
<dbReference type="AlphaFoldDB" id="A0A919RZK9"/>
<dbReference type="Proteomes" id="UP000679179">
    <property type="component" value="Unassembled WGS sequence"/>
</dbReference>
<comment type="caution">
    <text evidence="1">The sequence shown here is derived from an EMBL/GenBank/DDBJ whole genome shotgun (WGS) entry which is preliminary data.</text>
</comment>
<protein>
    <submittedName>
        <fullName evidence="1">Uncharacterized protein</fullName>
    </submittedName>
</protein>
<name>A0A919RZK9_9CLOT</name>
<sequence>MSKRTRYTSEEKFEIVEADELQNSIKQFTGGKKNVKTEFTLLSFGYNILFSIFLWKK</sequence>
<evidence type="ECO:0000313" key="2">
    <source>
        <dbReference type="Proteomes" id="UP000679179"/>
    </source>
</evidence>
<evidence type="ECO:0000313" key="1">
    <source>
        <dbReference type="EMBL" id="GIM28405.1"/>
    </source>
</evidence>
<proteinExistence type="predicted"/>
<accession>A0A919RZK9</accession>
<organism evidence="1 2">
    <name type="scientific">Clostridium polyendosporum</name>
    <dbReference type="NCBI Taxonomy" id="69208"/>
    <lineage>
        <taxon>Bacteria</taxon>
        <taxon>Bacillati</taxon>
        <taxon>Bacillota</taxon>
        <taxon>Clostridia</taxon>
        <taxon>Eubacteriales</taxon>
        <taxon>Clostridiaceae</taxon>
        <taxon>Clostridium</taxon>
    </lineage>
</organism>
<dbReference type="EMBL" id="BOPZ01000006">
    <property type="protein sequence ID" value="GIM28405.1"/>
    <property type="molecule type" value="Genomic_DNA"/>
</dbReference>